<dbReference type="InParanoid" id="A0A6J2XNJ4"/>
<dbReference type="InterPro" id="IPR050717">
    <property type="entry name" value="C2H2-ZF_Transcription_Reg"/>
</dbReference>
<dbReference type="Pfam" id="PF00096">
    <property type="entry name" value="zf-C2H2"/>
    <property type="match status" value="5"/>
</dbReference>
<dbReference type="FunFam" id="3.30.160.60:FF:000446">
    <property type="entry name" value="Zinc finger protein"/>
    <property type="match status" value="1"/>
</dbReference>
<feature type="region of interest" description="Disordered" evidence="8">
    <location>
        <begin position="574"/>
        <end position="633"/>
    </location>
</feature>
<dbReference type="GO" id="GO:0008270">
    <property type="term" value="F:zinc ion binding"/>
    <property type="evidence" value="ECO:0007669"/>
    <property type="project" value="UniProtKB-KW"/>
</dbReference>
<dbReference type="SUPFAM" id="SSF57667">
    <property type="entry name" value="beta-beta-alpha zinc fingers"/>
    <property type="match status" value="4"/>
</dbReference>
<feature type="domain" description="C2H2-type" evidence="9">
    <location>
        <begin position="220"/>
        <end position="247"/>
    </location>
</feature>
<keyword evidence="2" id="KW-0677">Repeat</keyword>
<dbReference type="FunFam" id="3.30.160.60:FF:000086">
    <property type="entry name" value="transcription factor E4F1 isoform X1"/>
    <property type="match status" value="1"/>
</dbReference>
<evidence type="ECO:0000256" key="6">
    <source>
        <dbReference type="ARBA" id="ARBA00023163"/>
    </source>
</evidence>
<dbReference type="InterPro" id="IPR013087">
    <property type="entry name" value="Znf_C2H2_type"/>
</dbReference>
<organism evidence="10 11">
    <name type="scientific">Sitophilus oryzae</name>
    <name type="common">Rice weevil</name>
    <name type="synonym">Curculio oryzae</name>
    <dbReference type="NCBI Taxonomy" id="7048"/>
    <lineage>
        <taxon>Eukaryota</taxon>
        <taxon>Metazoa</taxon>
        <taxon>Ecdysozoa</taxon>
        <taxon>Arthropoda</taxon>
        <taxon>Hexapoda</taxon>
        <taxon>Insecta</taxon>
        <taxon>Pterygota</taxon>
        <taxon>Neoptera</taxon>
        <taxon>Endopterygota</taxon>
        <taxon>Coleoptera</taxon>
        <taxon>Polyphaga</taxon>
        <taxon>Cucujiformia</taxon>
        <taxon>Curculionidae</taxon>
        <taxon>Dryophthorinae</taxon>
        <taxon>Sitophilus</taxon>
    </lineage>
</organism>
<keyword evidence="3 7" id="KW-0863">Zinc-finger</keyword>
<feature type="domain" description="C2H2-type" evidence="9">
    <location>
        <begin position="164"/>
        <end position="191"/>
    </location>
</feature>
<dbReference type="GO" id="GO:0000977">
    <property type="term" value="F:RNA polymerase II transcription regulatory region sequence-specific DNA binding"/>
    <property type="evidence" value="ECO:0007669"/>
    <property type="project" value="TreeGrafter"/>
</dbReference>
<dbReference type="FunFam" id="3.30.160.60:FF:000425">
    <property type="entry name" value="PLAG1 like zinc finger 1"/>
    <property type="match status" value="1"/>
</dbReference>
<evidence type="ECO:0000256" key="3">
    <source>
        <dbReference type="ARBA" id="ARBA00022771"/>
    </source>
</evidence>
<dbReference type="KEGG" id="soy:115879785"/>
<dbReference type="Gene3D" id="3.30.160.60">
    <property type="entry name" value="Classic Zinc Finger"/>
    <property type="match status" value="7"/>
</dbReference>
<evidence type="ECO:0000313" key="10">
    <source>
        <dbReference type="Proteomes" id="UP000504635"/>
    </source>
</evidence>
<evidence type="ECO:0000256" key="5">
    <source>
        <dbReference type="ARBA" id="ARBA00023015"/>
    </source>
</evidence>
<dbReference type="PANTHER" id="PTHR14196:SF12">
    <property type="entry name" value="ZINC FINGER PROTEIN 208-LIKE"/>
    <property type="match status" value="1"/>
</dbReference>
<evidence type="ECO:0000256" key="1">
    <source>
        <dbReference type="ARBA" id="ARBA00022723"/>
    </source>
</evidence>
<dbReference type="FunFam" id="3.30.160.60:FF:000065">
    <property type="entry name" value="B-cell CLL/lymphoma 6, member B"/>
    <property type="match status" value="1"/>
</dbReference>
<feature type="domain" description="C2H2-type" evidence="9">
    <location>
        <begin position="248"/>
        <end position="275"/>
    </location>
</feature>
<keyword evidence="1" id="KW-0479">Metal-binding</keyword>
<gene>
    <name evidence="11" type="primary">LOC115879785</name>
</gene>
<dbReference type="GO" id="GO:0005634">
    <property type="term" value="C:nucleus"/>
    <property type="evidence" value="ECO:0007669"/>
    <property type="project" value="TreeGrafter"/>
</dbReference>
<evidence type="ECO:0000256" key="2">
    <source>
        <dbReference type="ARBA" id="ARBA00022737"/>
    </source>
</evidence>
<keyword evidence="5" id="KW-0805">Transcription regulation</keyword>
<sequence>MQSKDAFCLQCQKFALTPSNRLVQDSCGHKKCRSCLLNDVEQCKQCIPLNRNNTERQDVCQNTDYHTAVIQCNGKAKLNCDRITENGEGENEIGNVKENLINQVKNDEPKNEKTITKKRAITIPSHVTVKSDPISYFCTVCNKTFLTKSHVKYHQFCGGEFKPYKCATCSKEFITKTQLNLHMYSHGDVKPFSCSICQKSFLEKTKLSRHMILHSSEKKYSCPECGKAFKSKESLRVHSLIHSNEKPYTCNVCSSKFNNSSNLKKHLVSHTSERTHMCDTCGRRFKLKWSLSVHKKSHLKVRSHQCNICSKSFVNQKDLQRHNLIHAETKGYACGICRTGFRRKDNLHRHMKNSHPGKTAEVIERRVRRRATPTEGSAGAAVVVDNPNAINVITTAPLLDNGRGRRPPTPRPQSPKSTDSRRPSGAGVSVINGPIKLAFKTPAFKSHYNIARDCSFVPPAQIAKPLPLSESVDIANKLLEPNDSPRITRTETISTEIYHKILSLPSHSSVEQPPAKPNPSPKPNPPPPIIIPQTPSLLPPYSSPFHYETSFQNRKHAMIKNIKFKVPEQYTNLFKQNNNNNNNNKSTETSIKDDSGSCATSNTENTSVIVNSSGQSSDLHWRRRTSQNLVLKN</sequence>
<dbReference type="OrthoDB" id="6077919at2759"/>
<dbReference type="PANTHER" id="PTHR14196">
    <property type="entry name" value="ODD-SKIPPED - RELATED"/>
    <property type="match status" value="1"/>
</dbReference>
<dbReference type="PROSITE" id="PS00028">
    <property type="entry name" value="ZINC_FINGER_C2H2_1"/>
    <property type="match status" value="7"/>
</dbReference>
<feature type="compositionally biased region" description="Pro residues" evidence="8">
    <location>
        <begin position="514"/>
        <end position="530"/>
    </location>
</feature>
<dbReference type="AlphaFoldDB" id="A0A6J2XNJ4"/>
<keyword evidence="10" id="KW-1185">Reference proteome</keyword>
<feature type="region of interest" description="Disordered" evidence="8">
    <location>
        <begin position="506"/>
        <end position="535"/>
    </location>
</feature>
<dbReference type="FunFam" id="3.30.160.60:FF:000621">
    <property type="entry name" value="FLT3-interacting zinc finger 1"/>
    <property type="match status" value="1"/>
</dbReference>
<evidence type="ECO:0000259" key="9">
    <source>
        <dbReference type="PROSITE" id="PS50157"/>
    </source>
</evidence>
<evidence type="ECO:0000256" key="7">
    <source>
        <dbReference type="PROSITE-ProRule" id="PRU00042"/>
    </source>
</evidence>
<keyword evidence="4" id="KW-0862">Zinc</keyword>
<feature type="domain" description="C2H2-type" evidence="9">
    <location>
        <begin position="276"/>
        <end position="303"/>
    </location>
</feature>
<keyword evidence="6" id="KW-0804">Transcription</keyword>
<dbReference type="SMART" id="SM00355">
    <property type="entry name" value="ZnF_C2H2"/>
    <property type="match status" value="8"/>
</dbReference>
<feature type="compositionally biased region" description="Polar residues" evidence="8">
    <location>
        <begin position="597"/>
        <end position="618"/>
    </location>
</feature>
<feature type="domain" description="C2H2-type" evidence="9">
    <location>
        <begin position="332"/>
        <end position="360"/>
    </location>
</feature>
<dbReference type="PROSITE" id="PS50157">
    <property type="entry name" value="ZINC_FINGER_C2H2_2"/>
    <property type="match status" value="8"/>
</dbReference>
<protein>
    <submittedName>
        <fullName evidence="11">Zinc finger protein 658B-like</fullName>
    </submittedName>
</protein>
<dbReference type="Proteomes" id="UP000504635">
    <property type="component" value="Unplaced"/>
</dbReference>
<proteinExistence type="predicted"/>
<evidence type="ECO:0000256" key="8">
    <source>
        <dbReference type="SAM" id="MobiDB-lite"/>
    </source>
</evidence>
<dbReference type="GO" id="GO:0000981">
    <property type="term" value="F:DNA-binding transcription factor activity, RNA polymerase II-specific"/>
    <property type="evidence" value="ECO:0007669"/>
    <property type="project" value="TreeGrafter"/>
</dbReference>
<accession>A0A6J2XNJ4</accession>
<dbReference type="InterPro" id="IPR036236">
    <property type="entry name" value="Znf_C2H2_sf"/>
</dbReference>
<name>A0A6J2XNJ4_SITOR</name>
<feature type="domain" description="C2H2-type" evidence="9">
    <location>
        <begin position="304"/>
        <end position="331"/>
    </location>
</feature>
<reference evidence="11" key="1">
    <citation type="submission" date="2025-08" db="UniProtKB">
        <authorList>
            <consortium name="RefSeq"/>
        </authorList>
    </citation>
    <scope>IDENTIFICATION</scope>
    <source>
        <tissue evidence="11">Gonads</tissue>
    </source>
</reference>
<evidence type="ECO:0000313" key="11">
    <source>
        <dbReference type="RefSeq" id="XP_030752636.1"/>
    </source>
</evidence>
<evidence type="ECO:0000256" key="4">
    <source>
        <dbReference type="ARBA" id="ARBA00022833"/>
    </source>
</evidence>
<feature type="domain" description="C2H2-type" evidence="9">
    <location>
        <begin position="192"/>
        <end position="219"/>
    </location>
</feature>
<dbReference type="Pfam" id="PF13894">
    <property type="entry name" value="zf-C2H2_4"/>
    <property type="match status" value="1"/>
</dbReference>
<dbReference type="RefSeq" id="XP_030752636.1">
    <property type="nucleotide sequence ID" value="XM_030896776.1"/>
</dbReference>
<feature type="region of interest" description="Disordered" evidence="8">
    <location>
        <begin position="395"/>
        <end position="429"/>
    </location>
</feature>
<feature type="domain" description="C2H2-type" evidence="9">
    <location>
        <begin position="136"/>
        <end position="163"/>
    </location>
</feature>
<dbReference type="GeneID" id="115879785"/>